<dbReference type="EMBL" id="KL584725">
    <property type="protein sequence ID" value="KEQ68885.1"/>
    <property type="molecule type" value="Genomic_DNA"/>
</dbReference>
<evidence type="ECO:0000313" key="2">
    <source>
        <dbReference type="EMBL" id="KEQ68885.1"/>
    </source>
</evidence>
<evidence type="ECO:0008006" key="4">
    <source>
        <dbReference type="Google" id="ProtNLM"/>
    </source>
</evidence>
<feature type="region of interest" description="Disordered" evidence="1">
    <location>
        <begin position="207"/>
        <end position="240"/>
    </location>
</feature>
<dbReference type="RefSeq" id="XP_013423094.1">
    <property type="nucleotide sequence ID" value="XM_013567640.1"/>
</dbReference>
<dbReference type="InterPro" id="IPR036390">
    <property type="entry name" value="WH_DNA-bd_sf"/>
</dbReference>
<keyword evidence="3" id="KW-1185">Reference proteome</keyword>
<dbReference type="GeneID" id="25417636"/>
<dbReference type="InterPro" id="IPR036388">
    <property type="entry name" value="WH-like_DNA-bd_sf"/>
</dbReference>
<dbReference type="Proteomes" id="UP000027730">
    <property type="component" value="Unassembled WGS sequence"/>
</dbReference>
<dbReference type="AlphaFoldDB" id="A0A074W6X5"/>
<dbReference type="HOGENOM" id="CLU_549781_0_0_1"/>
<gene>
    <name evidence="2" type="ORF">M436DRAFT_86042</name>
</gene>
<evidence type="ECO:0000256" key="1">
    <source>
        <dbReference type="SAM" id="MobiDB-lite"/>
    </source>
</evidence>
<dbReference type="Gene3D" id="1.10.10.10">
    <property type="entry name" value="Winged helix-like DNA-binding domain superfamily/Winged helix DNA-binding domain"/>
    <property type="match status" value="1"/>
</dbReference>
<dbReference type="SUPFAM" id="SSF46785">
    <property type="entry name" value="Winged helix' DNA-binding domain"/>
    <property type="match status" value="1"/>
</dbReference>
<reference evidence="2 3" key="1">
    <citation type="journal article" date="2014" name="BMC Genomics">
        <title>Genome sequencing of four Aureobasidium pullulans varieties: biotechnological potential, stress tolerance, and description of new species.</title>
        <authorList>
            <person name="Gostin Ar C."/>
            <person name="Ohm R.A."/>
            <person name="Kogej T."/>
            <person name="Sonjak S."/>
            <person name="Turk M."/>
            <person name="Zajc J."/>
            <person name="Zalar P."/>
            <person name="Grube M."/>
            <person name="Sun H."/>
            <person name="Han J."/>
            <person name="Sharma A."/>
            <person name="Chiniquy J."/>
            <person name="Ngan C.Y."/>
            <person name="Lipzen A."/>
            <person name="Barry K."/>
            <person name="Grigoriev I.V."/>
            <person name="Gunde-Cimerman N."/>
        </authorList>
    </citation>
    <scope>NUCLEOTIDE SEQUENCE [LARGE SCALE GENOMIC DNA]</scope>
    <source>
        <strain evidence="2 3">CBS 147.97</strain>
    </source>
</reference>
<feature type="compositionally biased region" description="Polar residues" evidence="1">
    <location>
        <begin position="44"/>
        <end position="53"/>
    </location>
</feature>
<evidence type="ECO:0000313" key="3">
    <source>
        <dbReference type="Proteomes" id="UP000027730"/>
    </source>
</evidence>
<accession>A0A074W6X5</accession>
<sequence length="496" mass="56525">MWDSSYGWGDYSRSVSHLVGPQYGVEDDFPDNPFQQGHAHTHIRQGNQISASEQDIPGNAASDDDDFKIIPGLSRDSRGCQRNTHSDMSQTPKSFSDRQDVPQDSSSADDDILIDPSTTPDHRDRQRSPSLEQKVHVKAKATVVQQEAESSSVAYASEDLSEDIKIPAVSAASPDVQRSRSPIMTMTQIREEYVSPHLAHKADAYAPRQNGRRTPEISSQIIGNKRTRKPKSSEILVEKRQKTDTSPPKLCLATTNMPRKTIDELSEGVRLNSELQIQWKDLCYMVIFEAPNHSTNLKQLHNIVTKWLRNTFPTHTSIHNQADIHYLEIIMRVSHQIKCHVRSKPSKLINPIDFSIRKDAVATVESMVKAFRIDLATFKYQMCMLKYRTPGTKPRPGITFENLIGMALRQAKTRFLSQEQLIHWIRTNVPGYNCDAWMQGMLEELIGSSFFKRRNSGKGKDQWTFRKECEQFFENKDFGRVSCGKEGCEMMHKSRV</sequence>
<name>A0A074W6X5_9PEZI</name>
<organism evidence="2 3">
    <name type="scientific">Aureobasidium namibiae CBS 147.97</name>
    <dbReference type="NCBI Taxonomy" id="1043004"/>
    <lineage>
        <taxon>Eukaryota</taxon>
        <taxon>Fungi</taxon>
        <taxon>Dikarya</taxon>
        <taxon>Ascomycota</taxon>
        <taxon>Pezizomycotina</taxon>
        <taxon>Dothideomycetes</taxon>
        <taxon>Dothideomycetidae</taxon>
        <taxon>Dothideales</taxon>
        <taxon>Saccotheciaceae</taxon>
        <taxon>Aureobasidium</taxon>
    </lineage>
</organism>
<feature type="region of interest" description="Disordered" evidence="1">
    <location>
        <begin position="21"/>
        <end position="137"/>
    </location>
</feature>
<dbReference type="OrthoDB" id="3863584at2759"/>
<protein>
    <recommendedName>
        <fullName evidence="4">Fork-head domain-containing protein</fullName>
    </recommendedName>
</protein>
<proteinExistence type="predicted"/>
<feature type="compositionally biased region" description="Polar residues" evidence="1">
    <location>
        <begin position="80"/>
        <end position="94"/>
    </location>
</feature>